<keyword evidence="4" id="KW-1185">Reference proteome</keyword>
<organism evidence="3 4">
    <name type="scientific">Pycnoporus cinnabarinus</name>
    <name type="common">Cinnabar-red polypore</name>
    <name type="synonym">Trametes cinnabarina</name>
    <dbReference type="NCBI Taxonomy" id="5643"/>
    <lineage>
        <taxon>Eukaryota</taxon>
        <taxon>Fungi</taxon>
        <taxon>Dikarya</taxon>
        <taxon>Basidiomycota</taxon>
        <taxon>Agaricomycotina</taxon>
        <taxon>Agaricomycetes</taxon>
        <taxon>Polyporales</taxon>
        <taxon>Polyporaceae</taxon>
        <taxon>Trametes</taxon>
    </lineage>
</organism>
<keyword evidence="2" id="KW-0732">Signal</keyword>
<feature type="chain" id="PRO_5001592561" evidence="2">
    <location>
        <begin position="28"/>
        <end position="249"/>
    </location>
</feature>
<comment type="caution">
    <text evidence="3">The sequence shown here is derived from an EMBL/GenBank/DDBJ whole genome shotgun (WGS) entry which is preliminary data.</text>
</comment>
<dbReference type="GO" id="GO:0005789">
    <property type="term" value="C:endoplasmic reticulum membrane"/>
    <property type="evidence" value="ECO:0007669"/>
    <property type="project" value="TreeGrafter"/>
</dbReference>
<evidence type="ECO:0000256" key="2">
    <source>
        <dbReference type="SAM" id="SignalP"/>
    </source>
</evidence>
<dbReference type="EMBL" id="CCBP010000218">
    <property type="protein sequence ID" value="CDO74839.1"/>
    <property type="molecule type" value="Genomic_DNA"/>
</dbReference>
<dbReference type="OrthoDB" id="3360032at2759"/>
<dbReference type="GO" id="GO:0006506">
    <property type="term" value="P:GPI anchor biosynthetic process"/>
    <property type="evidence" value="ECO:0007669"/>
    <property type="project" value="TreeGrafter"/>
</dbReference>
<keyword evidence="1" id="KW-0472">Membrane</keyword>
<accession>A0A060SRM0</accession>
<dbReference type="AlphaFoldDB" id="A0A060SRM0"/>
<evidence type="ECO:0000313" key="4">
    <source>
        <dbReference type="Proteomes" id="UP000029665"/>
    </source>
</evidence>
<reference evidence="3" key="1">
    <citation type="submission" date="2014-01" db="EMBL/GenBank/DDBJ databases">
        <title>The genome of the white-rot fungus Pycnoporus cinnabarinus: a basidiomycete model with a versatile arsenal for lignocellulosic biomass breakdown.</title>
        <authorList>
            <person name="Levasseur A."/>
            <person name="Lomascolo A."/>
            <person name="Ruiz-Duenas F.J."/>
            <person name="Uzan E."/>
            <person name="Piumi F."/>
            <person name="Kues U."/>
            <person name="Ram A.F.J."/>
            <person name="Murat C."/>
            <person name="Haon M."/>
            <person name="Benoit I."/>
            <person name="Arfi Y."/>
            <person name="Chevret D."/>
            <person name="Drula E."/>
            <person name="Kwon M.J."/>
            <person name="Gouret P."/>
            <person name="Lesage-Meessen L."/>
            <person name="Lombard V."/>
            <person name="Mariette J."/>
            <person name="Noirot C."/>
            <person name="Park J."/>
            <person name="Patyshakuliyeva A."/>
            <person name="Wieneger R.A.B."/>
            <person name="Wosten H.A.B."/>
            <person name="Martin F."/>
            <person name="Coutinho P.M."/>
            <person name="de Vries R."/>
            <person name="Martinez A.T."/>
            <person name="Klopp C."/>
            <person name="Pontarotti P."/>
            <person name="Henrissat B."/>
            <person name="Record E."/>
        </authorList>
    </citation>
    <scope>NUCLEOTIDE SEQUENCE [LARGE SCALE GENOMIC DNA]</scope>
    <source>
        <strain evidence="3">BRFM137</strain>
    </source>
</reference>
<name>A0A060SRM0_PYCCI</name>
<dbReference type="OMA" id="LPWINAY"/>
<feature type="signal peptide" evidence="2">
    <location>
        <begin position="1"/>
        <end position="27"/>
    </location>
</feature>
<evidence type="ECO:0000256" key="1">
    <source>
        <dbReference type="SAM" id="Phobius"/>
    </source>
</evidence>
<feature type="transmembrane region" description="Helical" evidence="1">
    <location>
        <begin position="194"/>
        <end position="222"/>
    </location>
</feature>
<dbReference type="PANTHER" id="PTHR28022">
    <property type="entry name" value="GPI MANNOSYLTRANSFERASE 2 SUBUNIT PGA1"/>
    <property type="match status" value="1"/>
</dbReference>
<evidence type="ECO:0000313" key="3">
    <source>
        <dbReference type="EMBL" id="CDO74839.1"/>
    </source>
</evidence>
<dbReference type="GO" id="GO:0000030">
    <property type="term" value="F:mannosyltransferase activity"/>
    <property type="evidence" value="ECO:0007669"/>
    <property type="project" value="TreeGrafter"/>
</dbReference>
<dbReference type="PANTHER" id="PTHR28022:SF1">
    <property type="entry name" value="GPI MANNOSYLTRANSFERASE 2 SUBUNIT PGA1"/>
    <property type="match status" value="1"/>
</dbReference>
<protein>
    <submittedName>
        <fullName evidence="3">Uncharacterized protein</fullName>
    </submittedName>
</protein>
<proteinExistence type="predicted"/>
<dbReference type="STRING" id="5643.A0A060SRM0"/>
<dbReference type="Proteomes" id="UP000029665">
    <property type="component" value="Unassembled WGS sequence"/>
</dbReference>
<keyword evidence="1" id="KW-1133">Transmembrane helix</keyword>
<dbReference type="InterPro" id="IPR019433">
    <property type="entry name" value="GPI_ManTrfase_II_coact_Pga1"/>
</dbReference>
<dbReference type="GO" id="GO:0031501">
    <property type="term" value="C:mannosyltransferase complex"/>
    <property type="evidence" value="ECO:0007669"/>
    <property type="project" value="TreeGrafter"/>
</dbReference>
<keyword evidence="1" id="KW-0812">Transmembrane</keyword>
<gene>
    <name evidence="3" type="ORF">BN946_scf185022.g9</name>
</gene>
<sequence>MRRRKGFKLLPLVAAVALFVLQASVLANTEIINLDASPVPSVSLPETLDWPLLEPSNAQMLLRVQPAPVDTPVTMLCEPLSRDTLRECDHETWLKLSLDAPPWTSSSKFTLRISWPAMHPVEFFIDVYSPESLSTLLHGRERAQNKPTSDPDPSLTRQRFARIRVIHGGVFTPSSTNVNGTIDAVPFIIAVEPLYLGVLPASLAPTVVFLVVLATVAGFVVYPRIYNYLFAVAERVRNDTVAAEERRKG</sequence>
<dbReference type="HOGENOM" id="CLU_099928_0_0_1"/>